<evidence type="ECO:0008006" key="3">
    <source>
        <dbReference type="Google" id="ProtNLM"/>
    </source>
</evidence>
<keyword evidence="2" id="KW-1185">Reference proteome</keyword>
<dbReference type="AlphaFoldDB" id="A0AAW1L7C2"/>
<organism evidence="1 2">
    <name type="scientific">Popillia japonica</name>
    <name type="common">Japanese beetle</name>
    <dbReference type="NCBI Taxonomy" id="7064"/>
    <lineage>
        <taxon>Eukaryota</taxon>
        <taxon>Metazoa</taxon>
        <taxon>Ecdysozoa</taxon>
        <taxon>Arthropoda</taxon>
        <taxon>Hexapoda</taxon>
        <taxon>Insecta</taxon>
        <taxon>Pterygota</taxon>
        <taxon>Neoptera</taxon>
        <taxon>Endopterygota</taxon>
        <taxon>Coleoptera</taxon>
        <taxon>Polyphaga</taxon>
        <taxon>Scarabaeiformia</taxon>
        <taxon>Scarabaeidae</taxon>
        <taxon>Rutelinae</taxon>
        <taxon>Popillia</taxon>
    </lineage>
</organism>
<dbReference type="EMBL" id="JASPKY010000141">
    <property type="protein sequence ID" value="KAK9730811.1"/>
    <property type="molecule type" value="Genomic_DNA"/>
</dbReference>
<dbReference type="PROSITE" id="PS00284">
    <property type="entry name" value="SERPIN"/>
    <property type="match status" value="1"/>
</dbReference>
<dbReference type="Proteomes" id="UP001458880">
    <property type="component" value="Unassembled WGS sequence"/>
</dbReference>
<sequence length="70" mass="8011">MTMSTNPPICLRLDIHISIGFVFSKSGPQNQRIQYREFNADHPFLFMLIFEEEGNRTILLTGRVSNPALS</sequence>
<dbReference type="Gene3D" id="2.30.39.10">
    <property type="entry name" value="Alpha-1-antitrypsin, domain 1"/>
    <property type="match status" value="1"/>
</dbReference>
<name>A0AAW1L7C2_POPJA</name>
<evidence type="ECO:0000313" key="1">
    <source>
        <dbReference type="EMBL" id="KAK9730811.1"/>
    </source>
</evidence>
<accession>A0AAW1L7C2</accession>
<proteinExistence type="predicted"/>
<dbReference type="SUPFAM" id="SSF56574">
    <property type="entry name" value="Serpins"/>
    <property type="match status" value="1"/>
</dbReference>
<protein>
    <recommendedName>
        <fullName evidence="3">Serpin domain-containing protein</fullName>
    </recommendedName>
</protein>
<reference evidence="1 2" key="1">
    <citation type="journal article" date="2024" name="BMC Genomics">
        <title>De novo assembly and annotation of Popillia japonica's genome with initial clues to its potential as an invasive pest.</title>
        <authorList>
            <person name="Cucini C."/>
            <person name="Boschi S."/>
            <person name="Funari R."/>
            <person name="Cardaioli E."/>
            <person name="Iannotti N."/>
            <person name="Marturano G."/>
            <person name="Paoli F."/>
            <person name="Bruttini M."/>
            <person name="Carapelli A."/>
            <person name="Frati F."/>
            <person name="Nardi F."/>
        </authorList>
    </citation>
    <scope>NUCLEOTIDE SEQUENCE [LARGE SCALE GENOMIC DNA]</scope>
    <source>
        <strain evidence="1">DMR45628</strain>
    </source>
</reference>
<dbReference type="InterPro" id="IPR023795">
    <property type="entry name" value="Serpin_CS"/>
</dbReference>
<evidence type="ECO:0000313" key="2">
    <source>
        <dbReference type="Proteomes" id="UP001458880"/>
    </source>
</evidence>
<comment type="caution">
    <text evidence="1">The sequence shown here is derived from an EMBL/GenBank/DDBJ whole genome shotgun (WGS) entry which is preliminary data.</text>
</comment>
<dbReference type="InterPro" id="IPR042185">
    <property type="entry name" value="Serpin_sf_2"/>
</dbReference>
<dbReference type="InterPro" id="IPR036186">
    <property type="entry name" value="Serpin_sf"/>
</dbReference>
<gene>
    <name evidence="1" type="ORF">QE152_g14204</name>
</gene>